<feature type="region of interest" description="Disordered" evidence="37">
    <location>
        <begin position="690"/>
        <end position="778"/>
    </location>
</feature>
<feature type="domain" description="CXXC-type" evidence="39">
    <location>
        <begin position="569"/>
        <end position="615"/>
    </location>
</feature>
<feature type="domain" description="JmjC" evidence="40">
    <location>
        <begin position="141"/>
        <end position="309"/>
    </location>
</feature>
<dbReference type="InterPro" id="IPR032675">
    <property type="entry name" value="LRR_dom_sf"/>
</dbReference>
<proteinExistence type="inferred from homology"/>
<feature type="region of interest" description="Disordered" evidence="37">
    <location>
        <begin position="987"/>
        <end position="1160"/>
    </location>
</feature>
<comment type="similarity">
    <text evidence="4">Belongs to the JHDM1 histone demethylase family.</text>
</comment>
<dbReference type="InterPro" id="IPR050690">
    <property type="entry name" value="JHDM1_Histone_Demethylase"/>
</dbReference>
<dbReference type="InterPro" id="IPR013083">
    <property type="entry name" value="Znf_RING/FYVE/PHD"/>
</dbReference>
<keyword evidence="24" id="KW-0175">Coiled coil</keyword>
<keyword evidence="19" id="KW-0694">RNA-binding</keyword>
<dbReference type="InterPro" id="IPR001965">
    <property type="entry name" value="Znf_PHD"/>
</dbReference>
<evidence type="ECO:0000256" key="27">
    <source>
        <dbReference type="ARBA" id="ARBA00023242"/>
    </source>
</evidence>
<dbReference type="SMART" id="SM00367">
    <property type="entry name" value="LRR_CC"/>
    <property type="match status" value="6"/>
</dbReference>
<dbReference type="PROSITE" id="PS51058">
    <property type="entry name" value="ZF_CXXC"/>
    <property type="match status" value="1"/>
</dbReference>
<keyword evidence="14 36" id="KW-0863">Zinc-finger</keyword>
<keyword evidence="13" id="KW-0677">Repeat</keyword>
<keyword evidence="10" id="KW-0433">Leucine-rich repeat</keyword>
<keyword evidence="15" id="KW-0833">Ubl conjugation pathway</keyword>
<dbReference type="InterPro" id="IPR019787">
    <property type="entry name" value="Znf_PHD-finger"/>
</dbReference>
<dbReference type="InterPro" id="IPR041070">
    <property type="entry name" value="JHD"/>
</dbReference>
<evidence type="ECO:0000256" key="18">
    <source>
        <dbReference type="ARBA" id="ARBA00022853"/>
    </source>
</evidence>
<dbReference type="Proteomes" id="UP001166674">
    <property type="component" value="Unassembled WGS sequence"/>
</dbReference>
<evidence type="ECO:0000259" key="39">
    <source>
        <dbReference type="PROSITE" id="PS51058"/>
    </source>
</evidence>
<evidence type="ECO:0000256" key="4">
    <source>
        <dbReference type="ARBA" id="ARBA00008037"/>
    </source>
</evidence>
<dbReference type="GO" id="GO:0008270">
    <property type="term" value="F:zinc ion binding"/>
    <property type="evidence" value="ECO:0007669"/>
    <property type="project" value="UniProtKB-KW"/>
</dbReference>
<evidence type="ECO:0000256" key="32">
    <source>
        <dbReference type="ARBA" id="ARBA00080420"/>
    </source>
</evidence>
<dbReference type="InterPro" id="IPR041667">
    <property type="entry name" value="Cupin_8"/>
</dbReference>
<evidence type="ECO:0000256" key="33">
    <source>
        <dbReference type="ARBA" id="ARBA00081566"/>
    </source>
</evidence>
<feature type="compositionally biased region" description="Basic and acidic residues" evidence="37">
    <location>
        <begin position="1069"/>
        <end position="1113"/>
    </location>
</feature>
<keyword evidence="16" id="KW-0862">Zinc</keyword>
<dbReference type="PANTHER" id="PTHR23123">
    <property type="entry name" value="PHD/F-BOX CONTAINING PROTEIN"/>
    <property type="match status" value="1"/>
</dbReference>
<dbReference type="InterPro" id="IPR002857">
    <property type="entry name" value="Znf_CXXC"/>
</dbReference>
<gene>
    <name evidence="41" type="ORF">SUZIE_213205</name>
</gene>
<evidence type="ECO:0000256" key="17">
    <source>
        <dbReference type="ARBA" id="ARBA00022843"/>
    </source>
</evidence>
<feature type="compositionally biased region" description="Low complexity" evidence="37">
    <location>
        <begin position="951"/>
        <end position="966"/>
    </location>
</feature>
<dbReference type="GO" id="GO:0005730">
    <property type="term" value="C:nucleolus"/>
    <property type="evidence" value="ECO:0007669"/>
    <property type="project" value="UniProtKB-SubCell"/>
</dbReference>
<dbReference type="PROSITE" id="PS50016">
    <property type="entry name" value="ZF_PHD_2"/>
    <property type="match status" value="2"/>
</dbReference>
<dbReference type="GO" id="GO:0140680">
    <property type="term" value="F:histone H3K36me/H3K36me2 demethylase activity"/>
    <property type="evidence" value="ECO:0007669"/>
    <property type="project" value="UniProtKB-EC"/>
</dbReference>
<dbReference type="SUPFAM" id="SSF57903">
    <property type="entry name" value="FYVE/PHD zinc finger"/>
    <property type="match status" value="2"/>
</dbReference>
<dbReference type="CDD" id="cd15644">
    <property type="entry name" value="PHD_KDM2B"/>
    <property type="match status" value="2"/>
</dbReference>
<evidence type="ECO:0000256" key="25">
    <source>
        <dbReference type="ARBA" id="ARBA00023125"/>
    </source>
</evidence>
<evidence type="ECO:0000313" key="42">
    <source>
        <dbReference type="Proteomes" id="UP001166674"/>
    </source>
</evidence>
<evidence type="ECO:0000256" key="2">
    <source>
        <dbReference type="ARBA" id="ARBA00004286"/>
    </source>
</evidence>
<feature type="domain" description="PHD-type" evidence="38">
    <location>
        <begin position="786"/>
        <end position="852"/>
    </location>
</feature>
<evidence type="ECO:0000256" key="22">
    <source>
        <dbReference type="ARBA" id="ARBA00023004"/>
    </source>
</evidence>
<evidence type="ECO:0000256" key="13">
    <source>
        <dbReference type="ARBA" id="ARBA00022737"/>
    </source>
</evidence>
<evidence type="ECO:0000313" key="41">
    <source>
        <dbReference type="EMBL" id="MBZ3891487.1"/>
    </source>
</evidence>
<evidence type="ECO:0000256" key="21">
    <source>
        <dbReference type="ARBA" id="ARBA00023002"/>
    </source>
</evidence>
<dbReference type="InterPro" id="IPR006553">
    <property type="entry name" value="Leu-rich_rpt_Cys-con_subtyp"/>
</dbReference>
<keyword evidence="6" id="KW-0158">Chromosome</keyword>
<dbReference type="InterPro" id="IPR011011">
    <property type="entry name" value="Znf_FYVE_PHD"/>
</dbReference>
<keyword evidence="17" id="KW-0832">Ubl conjugation</keyword>
<keyword evidence="18" id="KW-0156">Chromatin regulator</keyword>
<dbReference type="SMART" id="SM00558">
    <property type="entry name" value="JmjC"/>
    <property type="match status" value="1"/>
</dbReference>
<feature type="region of interest" description="Disordered" evidence="37">
    <location>
        <begin position="372"/>
        <end position="465"/>
    </location>
</feature>
<feature type="compositionally biased region" description="Basic and acidic residues" evidence="37">
    <location>
        <begin position="876"/>
        <end position="926"/>
    </location>
</feature>
<evidence type="ECO:0000256" key="37">
    <source>
        <dbReference type="SAM" id="MobiDB-lite"/>
    </source>
</evidence>
<evidence type="ECO:0000256" key="1">
    <source>
        <dbReference type="ARBA" id="ARBA00001954"/>
    </source>
</evidence>
<dbReference type="Gene3D" id="1.20.58.1360">
    <property type="match status" value="1"/>
</dbReference>
<dbReference type="InterPro" id="IPR003347">
    <property type="entry name" value="JmjC_dom"/>
</dbReference>
<keyword evidence="9" id="KW-0597">Phosphoprotein</keyword>
<evidence type="ECO:0000256" key="23">
    <source>
        <dbReference type="ARBA" id="ARBA00023015"/>
    </source>
</evidence>
<keyword evidence="23" id="KW-0805">Transcription regulation</keyword>
<evidence type="ECO:0000256" key="29">
    <source>
        <dbReference type="ARBA" id="ARBA00056806"/>
    </source>
</evidence>
<evidence type="ECO:0000256" key="30">
    <source>
        <dbReference type="ARBA" id="ARBA00069294"/>
    </source>
</evidence>
<dbReference type="SUPFAM" id="SSF52047">
    <property type="entry name" value="RNI-like"/>
    <property type="match status" value="1"/>
</dbReference>
<evidence type="ECO:0000259" key="38">
    <source>
        <dbReference type="PROSITE" id="PS50016"/>
    </source>
</evidence>
<evidence type="ECO:0000256" key="7">
    <source>
        <dbReference type="ARBA" id="ARBA00022491"/>
    </source>
</evidence>
<dbReference type="FunFam" id="3.80.10.10:FF:000011">
    <property type="entry name" value="Lysine-specific demethylase 2B isoform X1"/>
    <property type="match status" value="1"/>
</dbReference>
<dbReference type="Pfam" id="PF16866">
    <property type="entry name" value="PHD_4"/>
    <property type="match status" value="2"/>
</dbReference>
<dbReference type="SMART" id="SM00249">
    <property type="entry name" value="PHD"/>
    <property type="match status" value="2"/>
</dbReference>
<evidence type="ECO:0000259" key="40">
    <source>
        <dbReference type="PROSITE" id="PS51184"/>
    </source>
</evidence>
<feature type="region of interest" description="Disordered" evidence="37">
    <location>
        <begin position="854"/>
        <end position="966"/>
    </location>
</feature>
<comment type="cofactor">
    <cofactor evidence="1">
        <name>Fe(2+)</name>
        <dbReference type="ChEBI" id="CHEBI:29033"/>
    </cofactor>
</comment>
<comment type="subcellular location">
    <subcellularLocation>
        <location evidence="2">Chromosome</location>
    </subcellularLocation>
    <subcellularLocation>
        <location evidence="3">Nucleus</location>
        <location evidence="3">Nucleolus</location>
    </subcellularLocation>
</comment>
<dbReference type="EMBL" id="JAATJV010449383">
    <property type="protein sequence ID" value="MBZ3891487.1"/>
    <property type="molecule type" value="Genomic_DNA"/>
</dbReference>
<dbReference type="CDD" id="cd21785">
    <property type="entry name" value="CTD_KDM2B"/>
    <property type="match status" value="1"/>
</dbReference>
<keyword evidence="42" id="KW-1185">Reference proteome</keyword>
<evidence type="ECO:0000256" key="5">
    <source>
        <dbReference type="ARBA" id="ARBA00013246"/>
    </source>
</evidence>
<evidence type="ECO:0000256" key="31">
    <source>
        <dbReference type="ARBA" id="ARBA00076087"/>
    </source>
</evidence>
<evidence type="ECO:0000256" key="36">
    <source>
        <dbReference type="PROSITE-ProRule" id="PRU00509"/>
    </source>
</evidence>
<comment type="catalytic activity">
    <reaction evidence="28">
        <text>N(6),N(6)-dimethyl-L-lysyl(36)-[histone H3] + 2 2-oxoglutarate + 2 O2 = L-lysyl(36)-[histone H3] + 2 formaldehyde + 2 succinate + 2 CO2</text>
        <dbReference type="Rhea" id="RHEA:42032"/>
        <dbReference type="Rhea" id="RHEA-COMP:9785"/>
        <dbReference type="Rhea" id="RHEA-COMP:9787"/>
        <dbReference type="ChEBI" id="CHEBI:15379"/>
        <dbReference type="ChEBI" id="CHEBI:16526"/>
        <dbReference type="ChEBI" id="CHEBI:16810"/>
        <dbReference type="ChEBI" id="CHEBI:16842"/>
        <dbReference type="ChEBI" id="CHEBI:29969"/>
        <dbReference type="ChEBI" id="CHEBI:30031"/>
        <dbReference type="ChEBI" id="CHEBI:61976"/>
        <dbReference type="EC" id="1.14.11.27"/>
    </reaction>
</comment>
<evidence type="ECO:0000256" key="12">
    <source>
        <dbReference type="ARBA" id="ARBA00022730"/>
    </source>
</evidence>
<dbReference type="InterPro" id="IPR001810">
    <property type="entry name" value="F-box_dom"/>
</dbReference>
<dbReference type="Gene3D" id="3.30.40.10">
    <property type="entry name" value="Zinc/RING finger domain, C3HC4 (zinc finger)"/>
    <property type="match status" value="2"/>
</dbReference>
<keyword evidence="20" id="KW-0223">Dioxygenase</keyword>
<keyword evidence="22" id="KW-0408">Iron</keyword>
<evidence type="ECO:0000256" key="14">
    <source>
        <dbReference type="ARBA" id="ARBA00022771"/>
    </source>
</evidence>
<evidence type="ECO:0000256" key="6">
    <source>
        <dbReference type="ARBA" id="ARBA00022454"/>
    </source>
</evidence>
<name>A0AA41NJG4_SCICA</name>
<dbReference type="Pfam" id="PF25372">
    <property type="entry name" value="DUF7885"/>
    <property type="match status" value="1"/>
</dbReference>
<feature type="compositionally biased region" description="Basic and acidic residues" evidence="37">
    <location>
        <begin position="712"/>
        <end position="762"/>
    </location>
</feature>
<feature type="compositionally biased region" description="Basic residues" evidence="37">
    <location>
        <begin position="1059"/>
        <end position="1068"/>
    </location>
</feature>
<dbReference type="EC" id="1.14.11.27" evidence="5"/>
<evidence type="ECO:0000256" key="16">
    <source>
        <dbReference type="ARBA" id="ARBA00022833"/>
    </source>
</evidence>
<evidence type="ECO:0000256" key="26">
    <source>
        <dbReference type="ARBA" id="ARBA00023163"/>
    </source>
</evidence>
<keyword evidence="25" id="KW-0238">DNA-binding</keyword>
<sequence>MRQLLRPIDRQRYDENEDLSDVEEIVSVRGFSLEEKLRSQLYQGDFVHAMEGKDFNYEYVQREALRVPLIFREKDGLGIKMPDPDFTVRDVKLLVGSRRLVDVMDVNTQKGTEMSMSQFVRYYETPEAQRDKLYNVISLEFSHTKLEHLVKRPTVVDLVDWVDNMWPQHLKEKQTEATNAIAEMKYPKVKKYCLMSVKGCFTDFHIDFGGTSVWYHVFRGGKIFWLIPPTLHNLALYEEWVLSGKQSDIFLGDRVERCQRIELKQGYTFFIPSGWIHAVYTPVDSLVFGGNILHSFNVPMQLRIYEIEDRTRVQPKFRYPFYYEMCWYVLERYVYCVTQRSYLTQEYQRESMLIDAPRKASVDGFSSDSWLDMEEESCEQQPQEEEEKEEEGDGADKVPKLPADGPASPTSTPSEEQESLGKKPKAPAMQFLKRTLSNESEDSVKSSTMPVDYPKTPSGSPATEVSTKWTHLTEFELKGLKALVEKLESLPENKKCVPEGIEDPQALLEGVKNVLKEHADDDPNLAITGVPVVSWPKKTPKNRAVGRPKGKLGPASAVKLAANRTTAGARRRRTRCRKCEACLRTECGECHFCKDMKKFGGPGRMKQSCIMRQCIAPVLPHTAVCLVCGEAGKEDTVEEEEGKFNLMLMECSICNEIIHPGCLKIKESEGVVNDELPNCWECPKCNHAGKTGKQKRGPGFKYASNLPGSLLKEQKMNRDNKEGQEPVKRRSECEEAPRRRSDEHPKKVPPDGILRRKSDDVHLRRKRKYEKPQELSGRKRPVLPHTAVCLVCGEAGKEDTVEEEEGKFNLMLMECSICNEIIHPGCLKIKESEGVVNDELPNCWECPKCNHAGKTGKQKRGPGFKYASNLPGSLLKEQKMNRDNKEGQEPVKRRSECEEAPRRRSDEHPKKVPPDGILRRKSDDVHLRRKRKYEKPQELSGRKRASTLQTSPGSSSHLSPRPPLGSSLSPWWRSSLTYFQQQLKPGKEDKLFRKKRRSWKNSEDRMALANKPLRRFKQEPEDDLPEAPPKTRESDHSRSSSPTAGPSNEGAEGPEEKKKVKMRRKRRLPNKELSKELSKELNHEIQKTESSLAHENHQPIKSEPESENEEPKRPLGLCERPHRFSKGLNGTPRELRHPLGPSLRSPPRVISRPPPSVSPPKCIQMERHVIRPPPISPPPDSLPLDDGAAHVMHREVWMAVFSYLSHQDLCVCMRVCRTWNRWCCDKRLWTRIDLNHCKSITPLMLSGIIRRQPVSLDLSWTNISKKQLSWLINRLPGLRDLVLSGCSWIAVSALCSSSCPLLRTLDVQWVEGLKDAQMRDLLSPPTDNRPGQMDNRSKLRNIVELRLAGLDITDASLRLIIRHMPLLSKLHLSYCNHVTDQSINLLTAVGTTTRDSLTEINLSDCNKVTDQCLSFFKRCGNICHIDLRYCKQVTKEGCEQFIAEMSVSVQFGQVEEKLLQKLS</sequence>
<dbReference type="Pfam" id="PF12937">
    <property type="entry name" value="F-box-like"/>
    <property type="match status" value="1"/>
</dbReference>
<evidence type="ECO:0000256" key="28">
    <source>
        <dbReference type="ARBA" id="ARBA00047915"/>
    </source>
</evidence>
<dbReference type="CDD" id="cd22180">
    <property type="entry name" value="F-box_FBXL10"/>
    <property type="match status" value="1"/>
</dbReference>
<dbReference type="Gene3D" id="3.80.10.10">
    <property type="entry name" value="Ribonuclease Inhibitor"/>
    <property type="match status" value="1"/>
</dbReference>
<feature type="compositionally biased region" description="Low complexity" evidence="37">
    <location>
        <begin position="1141"/>
        <end position="1151"/>
    </location>
</feature>
<dbReference type="Pfam" id="PF13621">
    <property type="entry name" value="Cupin_8"/>
    <property type="match status" value="1"/>
</dbReference>
<protein>
    <recommendedName>
        <fullName evidence="30">Lysine-specific demethylase 2B</fullName>
        <ecNumber evidence="5">1.14.11.27</ecNumber>
    </recommendedName>
    <alternativeName>
        <fullName evidence="32">F-box and leucine-rich repeat protein 10</fullName>
    </alternativeName>
    <alternativeName>
        <fullName evidence="34">F-box protein FBL10</fullName>
    </alternativeName>
    <alternativeName>
        <fullName evidence="35">F-box/LRR-repeat protein 10</fullName>
    </alternativeName>
    <alternativeName>
        <fullName evidence="31">JmjC domain-containing histone demethylation protein 1B</fullName>
    </alternativeName>
    <alternativeName>
        <fullName evidence="33">[Histone-H3]-lysine-36 demethylase 1B</fullName>
    </alternativeName>
</protein>
<comment type="function">
    <text evidence="29">Histone demethylase that demethylates 'Lys-4' and 'Lys-36' of histone H3, thereby playing a central role in histone code. Preferentially demethylates trimethylated H3 'Lys-4' and dimethylated H3 'Lys-36' residue while it has weak or no activity for mono- and tri-methylated H3 'Lys-36'. Preferentially binds the transcribed region of ribosomal RNA and represses the transcription of ribosomal RNA genes which inhibits cell growth and proliferation. May also serve as a substrate-recognition component of the SCF (SKP1-CUL1-F-box protein)-type E3 ubiquitin ligase complex.</text>
</comment>
<keyword evidence="21" id="KW-0560">Oxidoreductase</keyword>
<evidence type="ECO:0000256" key="8">
    <source>
        <dbReference type="ARBA" id="ARBA00022499"/>
    </source>
</evidence>
<keyword evidence="7" id="KW-0678">Repressor</keyword>
<dbReference type="InterPro" id="IPR057207">
    <property type="entry name" value="FBXL15_LRR"/>
</dbReference>
<evidence type="ECO:0000256" key="24">
    <source>
        <dbReference type="ARBA" id="ARBA00023054"/>
    </source>
</evidence>
<dbReference type="GO" id="GO:0043565">
    <property type="term" value="F:sequence-specific DNA binding"/>
    <property type="evidence" value="ECO:0007669"/>
    <property type="project" value="UniProtKB-ARBA"/>
</dbReference>
<evidence type="ECO:0000256" key="3">
    <source>
        <dbReference type="ARBA" id="ARBA00004604"/>
    </source>
</evidence>
<keyword evidence="8" id="KW-1017">Isopeptide bond</keyword>
<dbReference type="PROSITE" id="PS51184">
    <property type="entry name" value="JMJC"/>
    <property type="match status" value="1"/>
</dbReference>
<keyword evidence="11" id="KW-0479">Metal-binding</keyword>
<evidence type="ECO:0000256" key="11">
    <source>
        <dbReference type="ARBA" id="ARBA00022723"/>
    </source>
</evidence>
<evidence type="ECO:0000256" key="34">
    <source>
        <dbReference type="ARBA" id="ARBA00083339"/>
    </source>
</evidence>
<dbReference type="FunFam" id="2.60.120.650:FF:000005">
    <property type="entry name" value="lysine-specific demethylase 2A isoform X1"/>
    <property type="match status" value="1"/>
</dbReference>
<feature type="domain" description="PHD-type" evidence="38">
    <location>
        <begin position="622"/>
        <end position="688"/>
    </location>
</feature>
<feature type="compositionally biased region" description="Acidic residues" evidence="37">
    <location>
        <begin position="372"/>
        <end position="393"/>
    </location>
</feature>
<evidence type="ECO:0000256" key="20">
    <source>
        <dbReference type="ARBA" id="ARBA00022964"/>
    </source>
</evidence>
<dbReference type="Pfam" id="PF17811">
    <property type="entry name" value="JHD"/>
    <property type="match status" value="1"/>
</dbReference>
<accession>A0AA41NJG4</accession>
<keyword evidence="26" id="KW-0804">Transcription</keyword>
<feature type="compositionally biased region" description="Basic and acidic residues" evidence="37">
    <location>
        <begin position="1029"/>
        <end position="1038"/>
    </location>
</feature>
<dbReference type="Gene3D" id="2.60.120.650">
    <property type="entry name" value="Cupin"/>
    <property type="match status" value="1"/>
</dbReference>
<evidence type="ECO:0000256" key="19">
    <source>
        <dbReference type="ARBA" id="ARBA00022884"/>
    </source>
</evidence>
<keyword evidence="12" id="KW-0699">rRNA-binding</keyword>
<dbReference type="FunFam" id="1.20.58.1360:FF:000002">
    <property type="entry name" value="Lysine (K)-specific demethylase 2B"/>
    <property type="match status" value="1"/>
</dbReference>
<dbReference type="SUPFAM" id="SSF51197">
    <property type="entry name" value="Clavaminate synthase-like"/>
    <property type="match status" value="1"/>
</dbReference>
<reference evidence="41" key="1">
    <citation type="submission" date="2020-03" db="EMBL/GenBank/DDBJ databases">
        <title>Studies in the Genomics of Life Span.</title>
        <authorList>
            <person name="Glass D."/>
        </authorList>
    </citation>
    <scope>NUCLEOTIDE SEQUENCE</scope>
    <source>
        <strain evidence="41">SUZIE</strain>
        <tissue evidence="41">Muscle</tissue>
    </source>
</reference>
<dbReference type="Pfam" id="PF02008">
    <property type="entry name" value="zf-CXXC"/>
    <property type="match status" value="1"/>
</dbReference>
<organism evidence="41 42">
    <name type="scientific">Sciurus carolinensis</name>
    <name type="common">Eastern gray squirrel</name>
    <dbReference type="NCBI Taxonomy" id="30640"/>
    <lineage>
        <taxon>Eukaryota</taxon>
        <taxon>Metazoa</taxon>
        <taxon>Chordata</taxon>
        <taxon>Craniata</taxon>
        <taxon>Vertebrata</taxon>
        <taxon>Euteleostomi</taxon>
        <taxon>Mammalia</taxon>
        <taxon>Eutheria</taxon>
        <taxon>Euarchontoglires</taxon>
        <taxon>Glires</taxon>
        <taxon>Rodentia</taxon>
        <taxon>Sciuromorpha</taxon>
        <taxon>Sciuridae</taxon>
        <taxon>Sciurinae</taxon>
        <taxon>Sciurini</taxon>
        <taxon>Sciurus</taxon>
    </lineage>
</organism>
<keyword evidence="27" id="KW-0539">Nucleus</keyword>
<evidence type="ECO:0000256" key="10">
    <source>
        <dbReference type="ARBA" id="ARBA00022614"/>
    </source>
</evidence>
<comment type="caution">
    <text evidence="41">The sequence shown here is derived from an EMBL/GenBank/DDBJ whole genome shotgun (WGS) entry which is preliminary data.</text>
</comment>
<dbReference type="GO" id="GO:0019843">
    <property type="term" value="F:rRNA binding"/>
    <property type="evidence" value="ECO:0007669"/>
    <property type="project" value="UniProtKB-KW"/>
</dbReference>
<evidence type="ECO:0000256" key="35">
    <source>
        <dbReference type="ARBA" id="ARBA00083658"/>
    </source>
</evidence>
<evidence type="ECO:0000256" key="9">
    <source>
        <dbReference type="ARBA" id="ARBA00022553"/>
    </source>
</evidence>
<dbReference type="GO" id="GO:0005694">
    <property type="term" value="C:chromosome"/>
    <property type="evidence" value="ECO:0007669"/>
    <property type="project" value="UniProtKB-SubCell"/>
</dbReference>
<evidence type="ECO:0000256" key="15">
    <source>
        <dbReference type="ARBA" id="ARBA00022786"/>
    </source>
</evidence>
<dbReference type="FunFam" id="3.30.40.10:FF:000020">
    <property type="entry name" value="lysine-specific demethylase 2B isoform X1"/>
    <property type="match status" value="2"/>
</dbReference>